<dbReference type="OrthoDB" id="3051324at2759"/>
<dbReference type="EMBL" id="KV428046">
    <property type="protein sequence ID" value="KZT39418.1"/>
    <property type="molecule type" value="Genomic_DNA"/>
</dbReference>
<gene>
    <name evidence="1" type="ORF">SISSUDRAFT_1045581</name>
</gene>
<sequence>MLTPHGAAQSLKGRAVTGRIFSLENDIGHLDVKTGLLFYKSLVDPYLSYAAEISPDASNSVLGPLVTTQHTYLRRLLGVNMFAPTSLLFSETGIWPLLFRRLDLCLRYLQFLLRLPHDRPAYQALCASIALWQTKPRRRGWFRDLLAMCTKANLPISLNAASLTVDNVEAVRLSVRGAMQAHVRVSAGLLSKISTIKRFVDPESRRAVRNGTEHDFTPRLRAYLSLPNHAHRIAFTRLLFSAHPLAIDELRYAIRSHPRLPRALRLCRFCLAYVEDEAHALFGCMGDRALRLLRRDYFLLMQRVVPSILQNPLRREPSWLLTASLNSVELLPHTAAYTHAVLKRFLQVPLYVATPFVMHSV</sequence>
<evidence type="ECO:0008006" key="3">
    <source>
        <dbReference type="Google" id="ProtNLM"/>
    </source>
</evidence>
<keyword evidence="2" id="KW-1185">Reference proteome</keyword>
<evidence type="ECO:0000313" key="2">
    <source>
        <dbReference type="Proteomes" id="UP000076798"/>
    </source>
</evidence>
<evidence type="ECO:0000313" key="1">
    <source>
        <dbReference type="EMBL" id="KZT39418.1"/>
    </source>
</evidence>
<organism evidence="1 2">
    <name type="scientific">Sistotremastrum suecicum HHB10207 ss-3</name>
    <dbReference type="NCBI Taxonomy" id="1314776"/>
    <lineage>
        <taxon>Eukaryota</taxon>
        <taxon>Fungi</taxon>
        <taxon>Dikarya</taxon>
        <taxon>Basidiomycota</taxon>
        <taxon>Agaricomycotina</taxon>
        <taxon>Agaricomycetes</taxon>
        <taxon>Sistotremastrales</taxon>
        <taxon>Sistotremastraceae</taxon>
        <taxon>Sistotremastrum</taxon>
    </lineage>
</organism>
<name>A0A166EBT6_9AGAM</name>
<proteinExistence type="predicted"/>
<accession>A0A166EBT6</accession>
<protein>
    <recommendedName>
        <fullName evidence="3">Reverse transcriptase zinc-binding domain-containing protein</fullName>
    </recommendedName>
</protein>
<dbReference type="Proteomes" id="UP000076798">
    <property type="component" value="Unassembled WGS sequence"/>
</dbReference>
<reference evidence="1 2" key="1">
    <citation type="journal article" date="2016" name="Mol. Biol. Evol.">
        <title>Comparative Genomics of Early-Diverging Mushroom-Forming Fungi Provides Insights into the Origins of Lignocellulose Decay Capabilities.</title>
        <authorList>
            <person name="Nagy L.G."/>
            <person name="Riley R."/>
            <person name="Tritt A."/>
            <person name="Adam C."/>
            <person name="Daum C."/>
            <person name="Floudas D."/>
            <person name="Sun H."/>
            <person name="Yadav J.S."/>
            <person name="Pangilinan J."/>
            <person name="Larsson K.H."/>
            <person name="Matsuura K."/>
            <person name="Barry K."/>
            <person name="Labutti K."/>
            <person name="Kuo R."/>
            <person name="Ohm R.A."/>
            <person name="Bhattacharya S.S."/>
            <person name="Shirouzu T."/>
            <person name="Yoshinaga Y."/>
            <person name="Martin F.M."/>
            <person name="Grigoriev I.V."/>
            <person name="Hibbett D.S."/>
        </authorList>
    </citation>
    <scope>NUCLEOTIDE SEQUENCE [LARGE SCALE GENOMIC DNA]</scope>
    <source>
        <strain evidence="1 2">HHB10207 ss-3</strain>
    </source>
</reference>
<dbReference type="AlphaFoldDB" id="A0A166EBT6"/>